<reference evidence="1 2" key="1">
    <citation type="submission" date="2016-10" db="EMBL/GenBank/DDBJ databases">
        <title>Actinomyces aegypiusis sp. nov., isolated from the Aegypius monachus in Qinghai Tibet Plateau China.</title>
        <authorList>
            <person name="Wang Y."/>
        </authorList>
    </citation>
    <scope>NUCLEOTIDE SEQUENCE [LARGE SCALE GENOMIC DNA]</scope>
    <source>
        <strain evidence="1 2">VUL4_3</strain>
    </source>
</reference>
<dbReference type="RefSeq" id="WP_071164221.1">
    <property type="nucleotide sequence ID" value="NZ_CP017812.1"/>
</dbReference>
<dbReference type="InterPro" id="IPR005583">
    <property type="entry name" value="YaaA"/>
</dbReference>
<dbReference type="OrthoDB" id="3210767at2"/>
<sequence>MILLLPPSEGKDFSPSKKAPLDLASLSFPQLNESRAKLIASLQALGADEQAAQILKVGPAKQAELEFHQQLLTAGAKAATSVYSGVLYDAANWAQWQVSAKNNQDLTVLVTSALWGLVSPNDQILPYRLPGNATLPALGKVSTYWRPELQTALAPLVSNQLVVDCRSGAYQAMWPATASNAKKANCQIIPIRVVSVQNGKEKVVSHHAKHARGELAGLLAQAAGWLSSATAVAKSQQLEGTISDIKTVEQLLGWVKNAATSPEISFSDARLEDPSLGSDQPGVCTLTLMIKD</sequence>
<organism evidence="1 2">
    <name type="scientific">Boudabousia tangfeifanii</name>
    <dbReference type="NCBI Taxonomy" id="1912795"/>
    <lineage>
        <taxon>Bacteria</taxon>
        <taxon>Bacillati</taxon>
        <taxon>Actinomycetota</taxon>
        <taxon>Actinomycetes</taxon>
        <taxon>Actinomycetales</taxon>
        <taxon>Actinomycetaceae</taxon>
        <taxon>Boudabousia</taxon>
    </lineage>
</organism>
<evidence type="ECO:0008006" key="3">
    <source>
        <dbReference type="Google" id="ProtNLM"/>
    </source>
</evidence>
<dbReference type="Proteomes" id="UP000176288">
    <property type="component" value="Chromosome"/>
</dbReference>
<dbReference type="Pfam" id="PF03883">
    <property type="entry name" value="H2O2_YaaD"/>
    <property type="match status" value="1"/>
</dbReference>
<evidence type="ECO:0000313" key="1">
    <source>
        <dbReference type="EMBL" id="AOZ72755.1"/>
    </source>
</evidence>
<dbReference type="KEGG" id="avu:BK816_05150"/>
<dbReference type="GO" id="GO:0033194">
    <property type="term" value="P:response to hydroperoxide"/>
    <property type="evidence" value="ECO:0007669"/>
    <property type="project" value="TreeGrafter"/>
</dbReference>
<dbReference type="PANTHER" id="PTHR30283:SF4">
    <property type="entry name" value="PEROXIDE STRESS RESISTANCE PROTEIN YAAA"/>
    <property type="match status" value="1"/>
</dbReference>
<dbReference type="EMBL" id="CP017812">
    <property type="protein sequence ID" value="AOZ72755.1"/>
    <property type="molecule type" value="Genomic_DNA"/>
</dbReference>
<evidence type="ECO:0000313" key="2">
    <source>
        <dbReference type="Proteomes" id="UP000176288"/>
    </source>
</evidence>
<dbReference type="AlphaFoldDB" id="A0A1D9MKD0"/>
<proteinExistence type="predicted"/>
<keyword evidence="2" id="KW-1185">Reference proteome</keyword>
<accession>A0A1D9MKD0</accession>
<dbReference type="STRING" id="1912795.BK816_05150"/>
<name>A0A1D9MKD0_9ACTO</name>
<gene>
    <name evidence="1" type="ORF">BK816_05150</name>
</gene>
<protein>
    <recommendedName>
        <fullName evidence="3">Peroxide stress protein YaaA</fullName>
    </recommendedName>
</protein>
<dbReference type="GO" id="GO:0005829">
    <property type="term" value="C:cytosol"/>
    <property type="evidence" value="ECO:0007669"/>
    <property type="project" value="TreeGrafter"/>
</dbReference>
<dbReference type="PANTHER" id="PTHR30283">
    <property type="entry name" value="PEROXIDE STRESS RESPONSE PROTEIN YAAA"/>
    <property type="match status" value="1"/>
</dbReference>